<reference evidence="2 3" key="1">
    <citation type="submission" date="2018-11" db="EMBL/GenBank/DDBJ databases">
        <authorList>
            <consortium name="Pathogen Informatics"/>
        </authorList>
    </citation>
    <scope>NUCLEOTIDE SEQUENCE [LARGE SCALE GENOMIC DNA]</scope>
</reference>
<accession>A0A183F6Y1</accession>
<evidence type="ECO:0000313" key="4">
    <source>
        <dbReference type="WBParaSite" id="HPBE_0000192301-mRNA-1"/>
    </source>
</evidence>
<sequence>MWIPVQMALTGVLCDKTIPEYLKSKMYRAVVRPVATYSAECWPVTKEIGSRLSAVETKMLWWTAELRDWTAFAMTPYDKIRCRPNSRQVARSPSTTEAGGVYGSTGATASQEAALIAGKLDDVSNSSIDNSLKDLHAVRKQANRTQTLIKERDKHWLLFLAECFTLLLTILVLRYNLIKELRPPLRLRNAEFQLCSLMGRVGGVHPSFIGGPDCRLRGAIFKVQISGQCCGVIDVYDLHVCDENSVAIFHKDEIDLRRGVPTVKRDEDKLTTCVTGPIAGSTVAAIPVFRRAHVPTKASAHFCGNAAHGRRQNCLEGGETEA</sequence>
<evidence type="ECO:0000256" key="1">
    <source>
        <dbReference type="SAM" id="Phobius"/>
    </source>
</evidence>
<dbReference type="EMBL" id="UZAH01002456">
    <property type="protein sequence ID" value="VDO22134.1"/>
    <property type="molecule type" value="Genomic_DNA"/>
</dbReference>
<evidence type="ECO:0000313" key="3">
    <source>
        <dbReference type="Proteomes" id="UP000050761"/>
    </source>
</evidence>
<keyword evidence="1" id="KW-0812">Transmembrane</keyword>
<dbReference type="Proteomes" id="UP000050761">
    <property type="component" value="Unassembled WGS sequence"/>
</dbReference>
<protein>
    <submittedName>
        <fullName evidence="2 4">Uncharacterized protein</fullName>
    </submittedName>
</protein>
<proteinExistence type="predicted"/>
<reference evidence="4" key="2">
    <citation type="submission" date="2019-09" db="UniProtKB">
        <authorList>
            <consortium name="WormBaseParasite"/>
        </authorList>
    </citation>
    <scope>IDENTIFICATION</scope>
</reference>
<evidence type="ECO:0000313" key="2">
    <source>
        <dbReference type="EMBL" id="VDO22134.1"/>
    </source>
</evidence>
<feature type="transmembrane region" description="Helical" evidence="1">
    <location>
        <begin position="156"/>
        <end position="177"/>
    </location>
</feature>
<gene>
    <name evidence="2" type="ORF">HPBE_LOCUS1924</name>
</gene>
<dbReference type="PANTHER" id="PTHR46238">
    <property type="entry name" value="REVERSE TRANSCRIPTASE DOMAIN-CONTAINING PROTEIN"/>
    <property type="match status" value="1"/>
</dbReference>
<organism evidence="3 4">
    <name type="scientific">Heligmosomoides polygyrus</name>
    <name type="common">Parasitic roundworm</name>
    <dbReference type="NCBI Taxonomy" id="6339"/>
    <lineage>
        <taxon>Eukaryota</taxon>
        <taxon>Metazoa</taxon>
        <taxon>Ecdysozoa</taxon>
        <taxon>Nematoda</taxon>
        <taxon>Chromadorea</taxon>
        <taxon>Rhabditida</taxon>
        <taxon>Rhabditina</taxon>
        <taxon>Rhabditomorpha</taxon>
        <taxon>Strongyloidea</taxon>
        <taxon>Heligmosomidae</taxon>
        <taxon>Heligmosomoides</taxon>
    </lineage>
</organism>
<keyword evidence="1" id="KW-0472">Membrane</keyword>
<keyword evidence="3" id="KW-1185">Reference proteome</keyword>
<accession>A0A3P7UDR7</accession>
<dbReference type="OrthoDB" id="5849210at2759"/>
<keyword evidence="1" id="KW-1133">Transmembrane helix</keyword>
<dbReference type="AlphaFoldDB" id="A0A183F6Y1"/>
<dbReference type="PANTHER" id="PTHR46238:SF8">
    <property type="entry name" value="ENDONUCLEASE_EXONUCLEASE_PHOSPHATASE DOMAIN-CONTAINING PROTEIN"/>
    <property type="match status" value="1"/>
</dbReference>
<dbReference type="WBParaSite" id="HPBE_0000192301-mRNA-1">
    <property type="protein sequence ID" value="HPBE_0000192301-mRNA-1"/>
    <property type="gene ID" value="HPBE_0000192301"/>
</dbReference>
<name>A0A183F6Y1_HELPZ</name>